<dbReference type="GO" id="GO:0016887">
    <property type="term" value="F:ATP hydrolysis activity"/>
    <property type="evidence" value="ECO:0007669"/>
    <property type="project" value="TreeGrafter"/>
</dbReference>
<evidence type="ECO:0000313" key="2">
    <source>
        <dbReference type="EMBL" id="TDH65767.1"/>
    </source>
</evidence>
<organism evidence="2 3">
    <name type="scientific">Bremia lactucae</name>
    <name type="common">Lettuce downy mildew</name>
    <dbReference type="NCBI Taxonomy" id="4779"/>
    <lineage>
        <taxon>Eukaryota</taxon>
        <taxon>Sar</taxon>
        <taxon>Stramenopiles</taxon>
        <taxon>Oomycota</taxon>
        <taxon>Peronosporomycetes</taxon>
        <taxon>Peronosporales</taxon>
        <taxon>Peronosporaceae</taxon>
        <taxon>Bremia</taxon>
    </lineage>
</organism>
<evidence type="ECO:0000259" key="1">
    <source>
        <dbReference type="Pfam" id="PF01467"/>
    </source>
</evidence>
<sequence>MSTLERLVSSLNARKPHVKVVAVVTGGGISAAESLFIPGSSSTMLHFAVPYSRASLQSYLSSVPSLSQKIEFCSAETSERMALAAWKHGKEILRQEADADNKQMTLISALKRFRASFGIACTAALATNYSKVGPHECFLSVCHAEAASKNNNILLPQFRTYHLLLDKSLGRSRIEEDQIVGRWLIYFLAKAANVDPDICNSFYDELKSARSGADSVVKVSSDRDITHSNDPLRDIKSNKSEQLVSVAFLPDDSQHSADGSNPIIAVQEFDFRGLILPGSFNPVHQGHIGLARAAQQLVKARTGVEYPVAFELAIANVDKGAIDMRTVSTRVAQFSGKNALGLGAWPVLVTNAALFQQKSDQFPGCIFVIGTDTAIRIVSKNYYSMDEHKIVLALSYIARNGCSFVVAGRFDQKFENRFISAEETLNKHVPPVFRHIFVPLPESSFRNDISSSTIRARVATI</sequence>
<gene>
    <name evidence="2" type="ORF">CCR75_006511</name>
</gene>
<dbReference type="InterPro" id="IPR014729">
    <property type="entry name" value="Rossmann-like_a/b/a_fold"/>
</dbReference>
<dbReference type="GeneID" id="94350252"/>
<dbReference type="RefSeq" id="XP_067815266.1">
    <property type="nucleotide sequence ID" value="XM_067964581.1"/>
</dbReference>
<evidence type="ECO:0000313" key="3">
    <source>
        <dbReference type="Proteomes" id="UP000294530"/>
    </source>
</evidence>
<name>A0A976FFG5_BRELC</name>
<dbReference type="Pfam" id="PF01467">
    <property type="entry name" value="CTP_transf_like"/>
    <property type="match status" value="1"/>
</dbReference>
<accession>A0A976FFG5</accession>
<feature type="domain" description="Cytidyltransferase-like" evidence="1">
    <location>
        <begin position="275"/>
        <end position="457"/>
    </location>
</feature>
<reference evidence="2 3" key="1">
    <citation type="journal article" date="2021" name="Genome Biol.">
        <title>AFLAP: assembly-free linkage analysis pipeline using k-mers from genome sequencing data.</title>
        <authorList>
            <person name="Fletcher K."/>
            <person name="Zhang L."/>
            <person name="Gil J."/>
            <person name="Han R."/>
            <person name="Cavanaugh K."/>
            <person name="Michelmore R."/>
        </authorList>
    </citation>
    <scope>NUCLEOTIDE SEQUENCE [LARGE SCALE GENOMIC DNA]</scope>
    <source>
        <strain evidence="2 3">SF5</strain>
    </source>
</reference>
<dbReference type="InterPro" id="IPR004821">
    <property type="entry name" value="Cyt_trans-like"/>
</dbReference>
<protein>
    <recommendedName>
        <fullName evidence="1">Cytidyltransferase-like domain-containing protein</fullName>
    </recommendedName>
</protein>
<dbReference type="OrthoDB" id="5591297at2759"/>
<dbReference type="Gene3D" id="3.40.50.620">
    <property type="entry name" value="HUPs"/>
    <property type="match status" value="1"/>
</dbReference>
<dbReference type="Gene3D" id="3.90.950.20">
    <property type="entry name" value="CinA-like"/>
    <property type="match status" value="1"/>
</dbReference>
<dbReference type="PANTHER" id="PTHR31285">
    <property type="entry name" value="NICOTINAMIDE MONONUCLEOTIDE ADENYLYLTRANSFERASE"/>
    <property type="match status" value="1"/>
</dbReference>
<dbReference type="SUPFAM" id="SSF52374">
    <property type="entry name" value="Nucleotidylyl transferase"/>
    <property type="match status" value="1"/>
</dbReference>
<dbReference type="GO" id="GO:0005634">
    <property type="term" value="C:nucleus"/>
    <property type="evidence" value="ECO:0007669"/>
    <property type="project" value="TreeGrafter"/>
</dbReference>
<dbReference type="AlphaFoldDB" id="A0A976FFG5"/>
<comment type="caution">
    <text evidence="2">The sequence shown here is derived from an EMBL/GenBank/DDBJ whole genome shotgun (WGS) entry which is preliminary data.</text>
</comment>
<dbReference type="EMBL" id="SHOA02000013">
    <property type="protein sequence ID" value="TDH65767.1"/>
    <property type="molecule type" value="Genomic_DNA"/>
</dbReference>
<dbReference type="GO" id="GO:0005737">
    <property type="term" value="C:cytoplasm"/>
    <property type="evidence" value="ECO:0007669"/>
    <property type="project" value="TreeGrafter"/>
</dbReference>
<dbReference type="KEGG" id="blac:94350252"/>
<dbReference type="SUPFAM" id="SSF142433">
    <property type="entry name" value="CinA-like"/>
    <property type="match status" value="1"/>
</dbReference>
<proteinExistence type="predicted"/>
<dbReference type="GO" id="GO:0000309">
    <property type="term" value="F:nicotinamide-nucleotide adenylyltransferase activity"/>
    <property type="evidence" value="ECO:0007669"/>
    <property type="project" value="TreeGrafter"/>
</dbReference>
<dbReference type="Proteomes" id="UP000294530">
    <property type="component" value="Unassembled WGS sequence"/>
</dbReference>
<dbReference type="InterPro" id="IPR036653">
    <property type="entry name" value="CinA-like_C"/>
</dbReference>
<dbReference type="PANTHER" id="PTHR31285:SF0">
    <property type="entry name" value="NICOTINAMIDE MONONUCLEOTIDE ADENYLYLTRANSFERASE"/>
    <property type="match status" value="1"/>
</dbReference>
<keyword evidence="3" id="KW-1185">Reference proteome</keyword>